<protein>
    <recommendedName>
        <fullName evidence="3">Reverse transcriptase domain-containing protein</fullName>
    </recommendedName>
</protein>
<proteinExistence type="predicted"/>
<dbReference type="Proteomes" id="UP001148838">
    <property type="component" value="Unassembled WGS sequence"/>
</dbReference>
<evidence type="ECO:0000313" key="2">
    <source>
        <dbReference type="Proteomes" id="UP001148838"/>
    </source>
</evidence>
<accession>A0ABQ8S0Q3</accession>
<dbReference type="EMBL" id="JAJSOF020000038">
    <property type="protein sequence ID" value="KAJ4427365.1"/>
    <property type="molecule type" value="Genomic_DNA"/>
</dbReference>
<evidence type="ECO:0000313" key="1">
    <source>
        <dbReference type="EMBL" id="KAJ4427365.1"/>
    </source>
</evidence>
<evidence type="ECO:0008006" key="3">
    <source>
        <dbReference type="Google" id="ProtNLM"/>
    </source>
</evidence>
<reference evidence="1 2" key="1">
    <citation type="journal article" date="2022" name="Allergy">
        <title>Genome assembly and annotation of Periplaneta americana reveal a comprehensive cockroach allergen profile.</title>
        <authorList>
            <person name="Wang L."/>
            <person name="Xiong Q."/>
            <person name="Saelim N."/>
            <person name="Wang L."/>
            <person name="Nong W."/>
            <person name="Wan A.T."/>
            <person name="Shi M."/>
            <person name="Liu X."/>
            <person name="Cao Q."/>
            <person name="Hui J.H.L."/>
            <person name="Sookrung N."/>
            <person name="Leung T.F."/>
            <person name="Tungtrongchitr A."/>
            <person name="Tsui S.K.W."/>
        </authorList>
    </citation>
    <scope>NUCLEOTIDE SEQUENCE [LARGE SCALE GENOMIC DNA]</scope>
    <source>
        <strain evidence="1">PWHHKU_190912</strain>
    </source>
</reference>
<organism evidence="1 2">
    <name type="scientific">Periplaneta americana</name>
    <name type="common">American cockroach</name>
    <name type="synonym">Blatta americana</name>
    <dbReference type="NCBI Taxonomy" id="6978"/>
    <lineage>
        <taxon>Eukaryota</taxon>
        <taxon>Metazoa</taxon>
        <taxon>Ecdysozoa</taxon>
        <taxon>Arthropoda</taxon>
        <taxon>Hexapoda</taxon>
        <taxon>Insecta</taxon>
        <taxon>Pterygota</taxon>
        <taxon>Neoptera</taxon>
        <taxon>Polyneoptera</taxon>
        <taxon>Dictyoptera</taxon>
        <taxon>Blattodea</taxon>
        <taxon>Blattoidea</taxon>
        <taxon>Blattidae</taxon>
        <taxon>Blattinae</taxon>
        <taxon>Periplaneta</taxon>
    </lineage>
</organism>
<comment type="caution">
    <text evidence="1">The sequence shown here is derived from an EMBL/GenBank/DDBJ whole genome shotgun (WGS) entry which is preliminary data.</text>
</comment>
<name>A0ABQ8S0Q3_PERAM</name>
<sequence>MYTNIEYADMHLVYGAAEGNALAARRRYSELIPRRQLRRHGDQDPVVNTRVISAALGIPQSTVWRMLRRQQLYPLHLQRVQELTSCRLSTPSTVLPVVTTAQVSRKMVLTLELKDKIAMTYSTVRIGQFLLDVFPNHCGLKQEDALSLLLYFTLQYSIRKVQDNREGLELNGLHQLLVYADDVNMLGENAQTIRENTEILLDASKEIDLEVNIEKTKYMITSHNQNIVRNGNKDLEKFK</sequence>
<keyword evidence="2" id="KW-1185">Reference proteome</keyword>
<gene>
    <name evidence="1" type="ORF">ANN_24986</name>
</gene>